<organism evidence="5 6">
    <name type="scientific">Digitaria exilis</name>
    <dbReference type="NCBI Taxonomy" id="1010633"/>
    <lineage>
        <taxon>Eukaryota</taxon>
        <taxon>Viridiplantae</taxon>
        <taxon>Streptophyta</taxon>
        <taxon>Embryophyta</taxon>
        <taxon>Tracheophyta</taxon>
        <taxon>Spermatophyta</taxon>
        <taxon>Magnoliopsida</taxon>
        <taxon>Liliopsida</taxon>
        <taxon>Poales</taxon>
        <taxon>Poaceae</taxon>
        <taxon>PACMAD clade</taxon>
        <taxon>Panicoideae</taxon>
        <taxon>Panicodae</taxon>
        <taxon>Paniceae</taxon>
        <taxon>Anthephorinae</taxon>
        <taxon>Digitaria</taxon>
    </lineage>
</organism>
<keyword evidence="3" id="KW-0472">Membrane</keyword>
<feature type="compositionally biased region" description="Basic and acidic residues" evidence="2">
    <location>
        <begin position="155"/>
        <end position="173"/>
    </location>
</feature>
<dbReference type="InterPro" id="IPR013094">
    <property type="entry name" value="AB_hydrolase_3"/>
</dbReference>
<dbReference type="EMBL" id="JACEFO010000112">
    <property type="protein sequence ID" value="KAF8781142.1"/>
    <property type="molecule type" value="Genomic_DNA"/>
</dbReference>
<feature type="compositionally biased region" description="Polar residues" evidence="2">
    <location>
        <begin position="176"/>
        <end position="189"/>
    </location>
</feature>
<evidence type="ECO:0000256" key="1">
    <source>
        <dbReference type="PROSITE-ProRule" id="PRU10038"/>
    </source>
</evidence>
<dbReference type="SUPFAM" id="SSF53474">
    <property type="entry name" value="alpha/beta-Hydrolases"/>
    <property type="match status" value="1"/>
</dbReference>
<feature type="region of interest" description="Disordered" evidence="2">
    <location>
        <begin position="1"/>
        <end position="33"/>
    </location>
</feature>
<evidence type="ECO:0000313" key="5">
    <source>
        <dbReference type="EMBL" id="KAF8781142.1"/>
    </source>
</evidence>
<keyword evidence="3" id="KW-1133">Transmembrane helix</keyword>
<dbReference type="Proteomes" id="UP000636709">
    <property type="component" value="Unassembled WGS sequence"/>
</dbReference>
<proteinExistence type="predicted"/>
<feature type="region of interest" description="Disordered" evidence="2">
    <location>
        <begin position="60"/>
        <end position="199"/>
    </location>
</feature>
<dbReference type="InterPro" id="IPR033140">
    <property type="entry name" value="Lipase_GDXG_put_SER_AS"/>
</dbReference>
<feature type="domain" description="Alpha/beta hydrolase fold-3" evidence="4">
    <location>
        <begin position="403"/>
        <end position="623"/>
    </location>
</feature>
<dbReference type="PROSITE" id="PS01174">
    <property type="entry name" value="LIPASE_GDXG_SER"/>
    <property type="match status" value="1"/>
</dbReference>
<evidence type="ECO:0000313" key="6">
    <source>
        <dbReference type="Proteomes" id="UP000636709"/>
    </source>
</evidence>
<sequence length="646" mass="71195">MARRPAVEVGETAAERKRRRHQTHTAEAYNSNGFASAVLELAKGQGSSVSRRIPILYPFPTPAPRPMPRPPSPPHPSLSVSAARRRSPPPHLTTSYGSARHRPPPPLLRLRQAPAAARASRYRRTSCGSARRLPPPHLLRLRQARRSPLLQLPGSRRDSRRSPAPWRRFDGHRRSCFTNAPHNRANTMTTEHRSRHFPGSYSATARILKTREPPQASSQQSPDATSQFSADQRQVFLRLPSPPNLTCFLQLVQSRPQSLSPVRLVSPQRGGIMVAKSRRRLAKLALLLLALLLLLAATTLLCIFLLRPHHRKPLPPGSPPGNASNPDDSIVAFDFSPFLIMYKSGRVHRLDGTARCAAGVDEDTAVTSKDVVIDSGTGLAARMYLPPAPSGNKGKDLERLPVLVFYHGGAFVIESAFTPLYHAYLNAVAAKARVVAVSVEYRLAPEHRLPTAYNDSWQALNWVARNAASGPEPWLRDRGNLSRLFLAGDSAGANIAHNMAMRAGTEEVDGGAAITGLLFLDPYFWGKKPVAGETTDNSTRRQYEATWSFICGGRYGIDDPLVNPLSLPASELRKLACSRVAVTSSGLDDFRPRDLAYAAALRDSGWEGEIEQYETDGERHVYFLDRPKDPNSVKELAFVTGFLSRE</sequence>
<feature type="compositionally biased region" description="Pro residues" evidence="2">
    <location>
        <begin position="60"/>
        <end position="76"/>
    </location>
</feature>
<dbReference type="PANTHER" id="PTHR23024:SF418">
    <property type="entry name" value="OS09G0462100 PROTEIN"/>
    <property type="match status" value="1"/>
</dbReference>
<gene>
    <name evidence="5" type="ORF">HU200_001119</name>
</gene>
<dbReference type="GO" id="GO:0016787">
    <property type="term" value="F:hydrolase activity"/>
    <property type="evidence" value="ECO:0007669"/>
    <property type="project" value="InterPro"/>
</dbReference>
<evidence type="ECO:0000256" key="2">
    <source>
        <dbReference type="SAM" id="MobiDB-lite"/>
    </source>
</evidence>
<feature type="active site" evidence="1">
    <location>
        <position position="490"/>
    </location>
</feature>
<protein>
    <recommendedName>
        <fullName evidence="4">Alpha/beta hydrolase fold-3 domain-containing protein</fullName>
    </recommendedName>
</protein>
<accession>A0A835G275</accession>
<comment type="caution">
    <text evidence="5">The sequence shown here is derived from an EMBL/GenBank/DDBJ whole genome shotgun (WGS) entry which is preliminary data.</text>
</comment>
<reference evidence="5" key="1">
    <citation type="submission" date="2020-07" db="EMBL/GenBank/DDBJ databases">
        <title>Genome sequence and genetic diversity analysis of an under-domesticated orphan crop, white fonio (Digitaria exilis).</title>
        <authorList>
            <person name="Bennetzen J.L."/>
            <person name="Chen S."/>
            <person name="Ma X."/>
            <person name="Wang X."/>
            <person name="Yssel A.E.J."/>
            <person name="Chaluvadi S.R."/>
            <person name="Johnson M."/>
            <person name="Gangashetty P."/>
            <person name="Hamidou F."/>
            <person name="Sanogo M.D."/>
            <person name="Zwaenepoel A."/>
            <person name="Wallace J."/>
            <person name="Van De Peer Y."/>
            <person name="Van Deynze A."/>
        </authorList>
    </citation>
    <scope>NUCLEOTIDE SEQUENCE</scope>
    <source>
        <tissue evidence="5">Leaves</tissue>
    </source>
</reference>
<dbReference type="InterPro" id="IPR029058">
    <property type="entry name" value="AB_hydrolase_fold"/>
</dbReference>
<dbReference type="AlphaFoldDB" id="A0A835G275"/>
<feature type="compositionally biased region" description="Polar residues" evidence="2">
    <location>
        <begin position="215"/>
        <end position="229"/>
    </location>
</feature>
<keyword evidence="3" id="KW-0812">Transmembrane</keyword>
<feature type="transmembrane region" description="Helical" evidence="3">
    <location>
        <begin position="284"/>
        <end position="306"/>
    </location>
</feature>
<dbReference type="InterPro" id="IPR050466">
    <property type="entry name" value="Carboxylest/Gibb_receptor"/>
</dbReference>
<dbReference type="OrthoDB" id="408631at2759"/>
<dbReference type="Pfam" id="PF07859">
    <property type="entry name" value="Abhydrolase_3"/>
    <property type="match status" value="1"/>
</dbReference>
<name>A0A835G275_9POAL</name>
<keyword evidence="6" id="KW-1185">Reference proteome</keyword>
<evidence type="ECO:0000259" key="4">
    <source>
        <dbReference type="Pfam" id="PF07859"/>
    </source>
</evidence>
<dbReference type="Gene3D" id="3.40.50.1820">
    <property type="entry name" value="alpha/beta hydrolase"/>
    <property type="match status" value="1"/>
</dbReference>
<feature type="compositionally biased region" description="Low complexity" evidence="2">
    <location>
        <begin position="108"/>
        <end position="119"/>
    </location>
</feature>
<evidence type="ECO:0000256" key="3">
    <source>
        <dbReference type="SAM" id="Phobius"/>
    </source>
</evidence>
<dbReference type="PANTHER" id="PTHR23024">
    <property type="entry name" value="ARYLACETAMIDE DEACETYLASE"/>
    <property type="match status" value="1"/>
</dbReference>
<feature type="region of interest" description="Disordered" evidence="2">
    <location>
        <begin position="210"/>
        <end position="229"/>
    </location>
</feature>